<accession>A0A1I6Y6J3</accession>
<evidence type="ECO:0000313" key="3">
    <source>
        <dbReference type="EMBL" id="SFT46052.1"/>
    </source>
</evidence>
<keyword evidence="4" id="KW-1185">Reference proteome</keyword>
<name>A0A1I6Y6J3_9HYPH</name>
<organism evidence="3 4">
    <name type="scientific">Pseudovibrio denitrificans</name>
    <dbReference type="NCBI Taxonomy" id="258256"/>
    <lineage>
        <taxon>Bacteria</taxon>
        <taxon>Pseudomonadati</taxon>
        <taxon>Pseudomonadota</taxon>
        <taxon>Alphaproteobacteria</taxon>
        <taxon>Hyphomicrobiales</taxon>
        <taxon>Stappiaceae</taxon>
        <taxon>Pseudovibrio</taxon>
    </lineage>
</organism>
<feature type="region of interest" description="Disordered" evidence="1">
    <location>
        <begin position="195"/>
        <end position="218"/>
    </location>
</feature>
<evidence type="ECO:0000256" key="1">
    <source>
        <dbReference type="SAM" id="MobiDB-lite"/>
    </source>
</evidence>
<dbReference type="RefSeq" id="WP_083416508.1">
    <property type="nucleotide sequence ID" value="NZ_FPBD01000001.1"/>
</dbReference>
<evidence type="ECO:0000313" key="4">
    <source>
        <dbReference type="Proteomes" id="UP000183371"/>
    </source>
</evidence>
<feature type="compositionally biased region" description="Basic and acidic residues" evidence="1">
    <location>
        <begin position="204"/>
        <end position="218"/>
    </location>
</feature>
<evidence type="ECO:0000256" key="2">
    <source>
        <dbReference type="SAM" id="Phobius"/>
    </source>
</evidence>
<gene>
    <name evidence="3" type="ORF">SAMN05444141_101669</name>
</gene>
<keyword evidence="2" id="KW-0472">Membrane</keyword>
<dbReference type="AlphaFoldDB" id="A0A1I6Y6J3"/>
<keyword evidence="2" id="KW-0812">Transmembrane</keyword>
<protein>
    <submittedName>
        <fullName evidence="3">Uncharacterized protein</fullName>
    </submittedName>
</protein>
<dbReference type="EMBL" id="FPBD01000001">
    <property type="protein sequence ID" value="SFT46052.1"/>
    <property type="molecule type" value="Genomic_DNA"/>
</dbReference>
<feature type="region of interest" description="Disordered" evidence="1">
    <location>
        <begin position="109"/>
        <end position="154"/>
    </location>
</feature>
<reference evidence="4" key="1">
    <citation type="submission" date="2016-10" db="EMBL/GenBank/DDBJ databases">
        <authorList>
            <person name="Varghese N."/>
            <person name="Submissions S."/>
        </authorList>
    </citation>
    <scope>NUCLEOTIDE SEQUENCE [LARGE SCALE GENOMIC DNA]</scope>
    <source>
        <strain evidence="4">DSM 17465</strain>
    </source>
</reference>
<keyword evidence="2" id="KW-1133">Transmembrane helix</keyword>
<dbReference type="Proteomes" id="UP000183371">
    <property type="component" value="Unassembled WGS sequence"/>
</dbReference>
<feature type="transmembrane region" description="Helical" evidence="2">
    <location>
        <begin position="6"/>
        <end position="25"/>
    </location>
</feature>
<sequence length="218" mass="24116">MISYLIDGFLLFALLITTWRVVVMYRQLKRLSSYHEEYQRIFDQTSEAMDNIGLSLQEIRVRGEEILSNLGQRIDEAREATVDISGVILQAQTEMKALQEHIEWLSKKSDEVGISMDDAPPRPGGDRGRRSGRTAKPAATRAKQKQKPVSSASSNAAALLLAGGLGKPAAEEKAENTAVSAIDNQNVRVRKVSFGQSATFRSVNVKDDESPEKENDPQ</sequence>
<proteinExistence type="predicted"/>